<dbReference type="InterPro" id="IPR028098">
    <property type="entry name" value="Glyco_trans_4-like_N"/>
</dbReference>
<dbReference type="InterPro" id="IPR050194">
    <property type="entry name" value="Glycosyltransferase_grp1"/>
</dbReference>
<proteinExistence type="predicted"/>
<dbReference type="CDD" id="cd03794">
    <property type="entry name" value="GT4_WbuB-like"/>
    <property type="match status" value="1"/>
</dbReference>
<protein>
    <recommendedName>
        <fullName evidence="1">D-inositol 3-phosphate glycosyltransferase</fullName>
    </recommendedName>
</protein>
<dbReference type="PANTHER" id="PTHR45947:SF3">
    <property type="entry name" value="SULFOQUINOVOSYL TRANSFERASE SQD2"/>
    <property type="match status" value="1"/>
</dbReference>
<evidence type="ECO:0000313" key="6">
    <source>
        <dbReference type="EMBL" id="MFB0833122.1"/>
    </source>
</evidence>
<accession>A0ABV4ULI1</accession>
<name>A0ABV4ULI1_9MICC</name>
<dbReference type="RefSeq" id="WP_373970290.1">
    <property type="nucleotide sequence ID" value="NZ_JBHDLJ010000001.1"/>
</dbReference>
<dbReference type="EMBL" id="JBHDLJ010000001">
    <property type="protein sequence ID" value="MFB0833122.1"/>
    <property type="molecule type" value="Genomic_DNA"/>
</dbReference>
<keyword evidence="3" id="KW-0808">Transferase</keyword>
<evidence type="ECO:0000256" key="3">
    <source>
        <dbReference type="ARBA" id="ARBA00022679"/>
    </source>
</evidence>
<feature type="region of interest" description="Disordered" evidence="4">
    <location>
        <begin position="45"/>
        <end position="69"/>
    </location>
</feature>
<comment type="caution">
    <text evidence="6">The sequence shown here is derived from an EMBL/GenBank/DDBJ whole genome shotgun (WGS) entry which is preliminary data.</text>
</comment>
<evidence type="ECO:0000259" key="5">
    <source>
        <dbReference type="Pfam" id="PF13579"/>
    </source>
</evidence>
<reference evidence="6 7" key="1">
    <citation type="submission" date="2024-09" db="EMBL/GenBank/DDBJ databases">
        <authorList>
            <person name="Salinas-Garcia M.A."/>
            <person name="Prieme A."/>
        </authorList>
    </citation>
    <scope>NUCLEOTIDE SEQUENCE [LARGE SCALE GENOMIC DNA]</scope>
    <source>
        <strain evidence="6 7">DSM 21081</strain>
    </source>
</reference>
<feature type="domain" description="Glycosyltransferase subfamily 4-like N-terminal" evidence="5">
    <location>
        <begin position="19"/>
        <end position="199"/>
    </location>
</feature>
<organism evidence="6 7">
    <name type="scientific">Arthrobacter halodurans</name>
    <dbReference type="NCBI Taxonomy" id="516699"/>
    <lineage>
        <taxon>Bacteria</taxon>
        <taxon>Bacillati</taxon>
        <taxon>Actinomycetota</taxon>
        <taxon>Actinomycetes</taxon>
        <taxon>Micrococcales</taxon>
        <taxon>Micrococcaceae</taxon>
        <taxon>Arthrobacter</taxon>
    </lineage>
</organism>
<dbReference type="SUPFAM" id="SSF53756">
    <property type="entry name" value="UDP-Glycosyltransferase/glycogen phosphorylase"/>
    <property type="match status" value="1"/>
</dbReference>
<gene>
    <name evidence="6" type="ORF">ACETWP_00830</name>
</gene>
<evidence type="ECO:0000256" key="2">
    <source>
        <dbReference type="ARBA" id="ARBA00022676"/>
    </source>
</evidence>
<sequence>MRVLLVTHSYWPETTPPQRRWDAFVKAFRRAGCEVDVVAPSPDPAVTPAHAGASPAPRAFGAQEGPHGETVHRLPGLRLNETRLGRLVRHSGTAALTVPRALAAPRPDVVIVTVPSLPNIVAGWMVARLRRRPLVVEMRDAWPDLARESAAAPRRRVRAFEAVMSSLQRRADLVVTVTAGFRDLLVSRGVRRAATIPNGVVPALLPRVPPRAAHGGPLRVLYLGNHGESQGLETVVRAAALARGAVQVRFVGTGTMKPSLRALSERCGAGIEFLDPVHGRGVDEQYAWADTCVVSLRPDWPSFEWTVPSKSYELMSTGRHLTAVLRGEAARLLNESGSADVVAAEPEAIARLWRELSAAPERLTRNSRARDWVTEHASLDNLGREYVRLVAELVEEKTHVHGR</sequence>
<keyword evidence="7" id="KW-1185">Reference proteome</keyword>
<evidence type="ECO:0000256" key="4">
    <source>
        <dbReference type="SAM" id="MobiDB-lite"/>
    </source>
</evidence>
<evidence type="ECO:0000256" key="1">
    <source>
        <dbReference type="ARBA" id="ARBA00021292"/>
    </source>
</evidence>
<keyword evidence="2" id="KW-0328">Glycosyltransferase</keyword>
<dbReference type="Pfam" id="PF13579">
    <property type="entry name" value="Glyco_trans_4_4"/>
    <property type="match status" value="1"/>
</dbReference>
<dbReference type="PANTHER" id="PTHR45947">
    <property type="entry name" value="SULFOQUINOVOSYL TRANSFERASE SQD2"/>
    <property type="match status" value="1"/>
</dbReference>
<evidence type="ECO:0000313" key="7">
    <source>
        <dbReference type="Proteomes" id="UP001575652"/>
    </source>
</evidence>
<dbReference type="Proteomes" id="UP001575652">
    <property type="component" value="Unassembled WGS sequence"/>
</dbReference>
<dbReference type="Gene3D" id="3.40.50.2000">
    <property type="entry name" value="Glycogen Phosphorylase B"/>
    <property type="match status" value="2"/>
</dbReference>